<reference evidence="2 3" key="1">
    <citation type="submission" date="2021-05" db="EMBL/GenBank/DDBJ databases">
        <title>Novel Bacillus species.</title>
        <authorList>
            <person name="Liu G."/>
        </authorList>
    </citation>
    <scope>NUCLEOTIDE SEQUENCE [LARGE SCALE GENOMIC DNA]</scope>
    <source>
        <strain evidence="2 3">FJAT-49682</strain>
    </source>
</reference>
<accession>A0A942Z419</accession>
<dbReference type="EMBL" id="JAGYPN010000001">
    <property type="protein sequence ID" value="MBS4222027.1"/>
    <property type="molecule type" value="Genomic_DNA"/>
</dbReference>
<dbReference type="SUPFAM" id="SSF101148">
    <property type="entry name" value="Plant invertase/pectin methylesterase inhibitor"/>
    <property type="match status" value="1"/>
</dbReference>
<dbReference type="Pfam" id="PF07870">
    <property type="entry name" value="DUF1657"/>
    <property type="match status" value="1"/>
</dbReference>
<dbReference type="Gene3D" id="1.20.140.40">
    <property type="entry name" value="Invertase/pectin methylesterase inhibitor family protein"/>
    <property type="match status" value="1"/>
</dbReference>
<dbReference type="InterPro" id="IPR012452">
    <property type="entry name" value="DUF1657"/>
</dbReference>
<dbReference type="Proteomes" id="UP000676456">
    <property type="component" value="Unassembled WGS sequence"/>
</dbReference>
<dbReference type="AlphaFoldDB" id="A0A942Z419"/>
<organism evidence="2 3">
    <name type="scientific">Lederbergia citrea</name>
    <dbReference type="NCBI Taxonomy" id="2833581"/>
    <lineage>
        <taxon>Bacteria</taxon>
        <taxon>Bacillati</taxon>
        <taxon>Bacillota</taxon>
        <taxon>Bacilli</taxon>
        <taxon>Bacillales</taxon>
        <taxon>Bacillaceae</taxon>
        <taxon>Lederbergia</taxon>
    </lineage>
</organism>
<dbReference type="InterPro" id="IPR035513">
    <property type="entry name" value="Invertase/methylesterase_inhib"/>
</dbReference>
<evidence type="ECO:0000313" key="3">
    <source>
        <dbReference type="Proteomes" id="UP000676456"/>
    </source>
</evidence>
<evidence type="ECO:0000313" key="2">
    <source>
        <dbReference type="EMBL" id="MBS4222027.1"/>
    </source>
</evidence>
<evidence type="ECO:0000256" key="1">
    <source>
        <dbReference type="SAM" id="Coils"/>
    </source>
</evidence>
<dbReference type="RefSeq" id="WP_213097001.1">
    <property type="nucleotide sequence ID" value="NZ_JAGYPH010000001.1"/>
</dbReference>
<proteinExistence type="predicted"/>
<keyword evidence="3" id="KW-1185">Reference proteome</keyword>
<keyword evidence="1" id="KW-0175">Coiled coil</keyword>
<feature type="coiled-coil region" evidence="1">
    <location>
        <begin position="41"/>
        <end position="68"/>
    </location>
</feature>
<gene>
    <name evidence="2" type="ORF">KHA91_04570</name>
</gene>
<sequence>MTVFANVQGTLANMKAIQAELSRYAQVSTDEKAKAIFHDCMIETIDIIDELQQRIEFMKAEELQYRKS</sequence>
<name>A0A942Z419_9BACI</name>
<protein>
    <submittedName>
        <fullName evidence="2">DUF1657 domain-containing protein</fullName>
    </submittedName>
</protein>
<comment type="caution">
    <text evidence="2">The sequence shown here is derived from an EMBL/GenBank/DDBJ whole genome shotgun (WGS) entry which is preliminary data.</text>
</comment>